<evidence type="ECO:0008006" key="11">
    <source>
        <dbReference type="Google" id="ProtNLM"/>
    </source>
</evidence>
<comment type="subcellular location">
    <subcellularLocation>
        <location evidence="1">Cell membrane</location>
        <topology evidence="1">Multi-pass membrane protein</topology>
    </subcellularLocation>
</comment>
<keyword evidence="6 8" id="KW-1133">Transmembrane helix</keyword>
<feature type="transmembrane region" description="Helical" evidence="8">
    <location>
        <begin position="372"/>
        <end position="390"/>
    </location>
</feature>
<dbReference type="EMBL" id="MEZK01000010">
    <property type="protein sequence ID" value="OGD63403.1"/>
    <property type="molecule type" value="Genomic_DNA"/>
</dbReference>
<evidence type="ECO:0000313" key="10">
    <source>
        <dbReference type="Proteomes" id="UP000177006"/>
    </source>
</evidence>
<feature type="transmembrane region" description="Helical" evidence="8">
    <location>
        <begin position="222"/>
        <end position="241"/>
    </location>
</feature>
<proteinExistence type="predicted"/>
<feature type="transmembrane region" description="Helical" evidence="8">
    <location>
        <begin position="402"/>
        <end position="420"/>
    </location>
</feature>
<name>A0A1F5E7Q1_9BACT</name>
<keyword evidence="3" id="KW-0328">Glycosyltransferase</keyword>
<organism evidence="9 10">
    <name type="scientific">Candidatus Beckwithbacteria bacterium RBG_13_42_9</name>
    <dbReference type="NCBI Taxonomy" id="1797457"/>
    <lineage>
        <taxon>Bacteria</taxon>
        <taxon>Candidatus Beckwithiibacteriota</taxon>
    </lineage>
</organism>
<keyword evidence="5 8" id="KW-0812">Transmembrane</keyword>
<evidence type="ECO:0000256" key="3">
    <source>
        <dbReference type="ARBA" id="ARBA00022676"/>
    </source>
</evidence>
<feature type="transmembrane region" description="Helical" evidence="8">
    <location>
        <begin position="348"/>
        <end position="366"/>
    </location>
</feature>
<gene>
    <name evidence="9" type="ORF">A2160_02915</name>
</gene>
<evidence type="ECO:0000256" key="7">
    <source>
        <dbReference type="ARBA" id="ARBA00023136"/>
    </source>
</evidence>
<evidence type="ECO:0000313" key="9">
    <source>
        <dbReference type="EMBL" id="OGD63403.1"/>
    </source>
</evidence>
<feature type="transmembrane region" description="Helical" evidence="8">
    <location>
        <begin position="7"/>
        <end position="24"/>
    </location>
</feature>
<evidence type="ECO:0000256" key="4">
    <source>
        <dbReference type="ARBA" id="ARBA00022679"/>
    </source>
</evidence>
<protein>
    <recommendedName>
        <fullName evidence="11">Glycosyltransferase RgtA/B/C/D-like domain-containing protein</fullName>
    </recommendedName>
</protein>
<dbReference type="GO" id="GO:0016763">
    <property type="term" value="F:pentosyltransferase activity"/>
    <property type="evidence" value="ECO:0007669"/>
    <property type="project" value="TreeGrafter"/>
</dbReference>
<dbReference type="InterPro" id="IPR050297">
    <property type="entry name" value="LipidA_mod_glycosyltrf_83"/>
</dbReference>
<dbReference type="PANTHER" id="PTHR33908">
    <property type="entry name" value="MANNOSYLTRANSFERASE YKCB-RELATED"/>
    <property type="match status" value="1"/>
</dbReference>
<feature type="transmembrane region" description="Helical" evidence="8">
    <location>
        <begin position="198"/>
        <end position="215"/>
    </location>
</feature>
<dbReference type="AlphaFoldDB" id="A0A1F5E7Q1"/>
<dbReference type="STRING" id="1797457.A2160_02915"/>
<sequence>MANKKDLIILFFIFLLGVFWRFFLLGSNPPSLYWDEVAIGLDGYSLATTGKDINGFSPFQPIFLSYGDYKAPVYIWLAVLPIKLLGLTLLAVRLPAAILGSILPILVWLLGRQLLFFLDPEEQKRFSSWPAWAALVTALNPWTIEFSRIGFESGVSLVWLTLSLWLFLKAVKDKLWFLILSALAALVSVYTYFSVRIIWPFLLVGWGVIFAKKLWEEKLMVIVSLVLGAVLLIPLFTSPFYQLSQQYRLSTPNLSQPESEIKQSVSYLQKDQNFFISSSVHHRYWFIGRQFLENYFSHFSVPFLFLNGDSNLRQHSGWGGELLVISLPFFLIGVGLLLKYWPSKLSQFILLSLLVFPLAASIPQEIPHASRAIYLVLPMILITGWGLSWFTRLLVRQKLVKVLVILGFSLNLGLWTHDYIVHYPIRSSQAWIWPYWQMAELVKQNHLNWQIEAVSEKYWQPQLYLLWSMPELLAQLQPSTPGKADLSLNHILKLTNQQARQGSIKVKFLTKEEIKANDQILATLTFLDGQPTLFLTSEK</sequence>
<feature type="transmembrane region" description="Helical" evidence="8">
    <location>
        <begin position="99"/>
        <end position="118"/>
    </location>
</feature>
<evidence type="ECO:0000256" key="6">
    <source>
        <dbReference type="ARBA" id="ARBA00022989"/>
    </source>
</evidence>
<dbReference type="GO" id="GO:0005886">
    <property type="term" value="C:plasma membrane"/>
    <property type="evidence" value="ECO:0007669"/>
    <property type="project" value="UniProtKB-SubCell"/>
</dbReference>
<evidence type="ECO:0000256" key="5">
    <source>
        <dbReference type="ARBA" id="ARBA00022692"/>
    </source>
</evidence>
<feature type="transmembrane region" description="Helical" evidence="8">
    <location>
        <begin position="73"/>
        <end position="92"/>
    </location>
</feature>
<reference evidence="9 10" key="1">
    <citation type="journal article" date="2016" name="Nat. Commun.">
        <title>Thousands of microbial genomes shed light on interconnected biogeochemical processes in an aquifer system.</title>
        <authorList>
            <person name="Anantharaman K."/>
            <person name="Brown C.T."/>
            <person name="Hug L.A."/>
            <person name="Sharon I."/>
            <person name="Castelle C.J."/>
            <person name="Probst A.J."/>
            <person name="Thomas B.C."/>
            <person name="Singh A."/>
            <person name="Wilkins M.J."/>
            <person name="Karaoz U."/>
            <person name="Brodie E.L."/>
            <person name="Williams K.H."/>
            <person name="Hubbard S.S."/>
            <person name="Banfield J.F."/>
        </authorList>
    </citation>
    <scope>NUCLEOTIDE SEQUENCE [LARGE SCALE GENOMIC DNA]</scope>
</reference>
<feature type="transmembrane region" description="Helical" evidence="8">
    <location>
        <begin position="149"/>
        <end position="168"/>
    </location>
</feature>
<accession>A0A1F5E7Q1</accession>
<evidence type="ECO:0000256" key="1">
    <source>
        <dbReference type="ARBA" id="ARBA00004651"/>
    </source>
</evidence>
<feature type="transmembrane region" description="Helical" evidence="8">
    <location>
        <begin position="322"/>
        <end position="341"/>
    </location>
</feature>
<comment type="caution">
    <text evidence="9">The sequence shown here is derived from an EMBL/GenBank/DDBJ whole genome shotgun (WGS) entry which is preliminary data.</text>
</comment>
<evidence type="ECO:0000256" key="8">
    <source>
        <dbReference type="SAM" id="Phobius"/>
    </source>
</evidence>
<keyword evidence="7 8" id="KW-0472">Membrane</keyword>
<feature type="transmembrane region" description="Helical" evidence="8">
    <location>
        <begin position="175"/>
        <end position="192"/>
    </location>
</feature>
<dbReference type="Proteomes" id="UP000177006">
    <property type="component" value="Unassembled WGS sequence"/>
</dbReference>
<keyword evidence="4" id="KW-0808">Transferase</keyword>
<keyword evidence="2" id="KW-1003">Cell membrane</keyword>
<evidence type="ECO:0000256" key="2">
    <source>
        <dbReference type="ARBA" id="ARBA00022475"/>
    </source>
</evidence>
<dbReference type="PANTHER" id="PTHR33908:SF11">
    <property type="entry name" value="MEMBRANE PROTEIN"/>
    <property type="match status" value="1"/>
</dbReference>
<dbReference type="GO" id="GO:0009103">
    <property type="term" value="P:lipopolysaccharide biosynthetic process"/>
    <property type="evidence" value="ECO:0007669"/>
    <property type="project" value="UniProtKB-ARBA"/>
</dbReference>